<dbReference type="SUPFAM" id="SSF52540">
    <property type="entry name" value="P-loop containing nucleoside triphosphate hydrolases"/>
    <property type="match status" value="1"/>
</dbReference>
<evidence type="ECO:0000313" key="1">
    <source>
        <dbReference type="EMBL" id="CAG9184478.1"/>
    </source>
</evidence>
<organism evidence="1 2">
    <name type="scientific">Cupriavidus pampae</name>
    <dbReference type="NCBI Taxonomy" id="659251"/>
    <lineage>
        <taxon>Bacteria</taxon>
        <taxon>Pseudomonadati</taxon>
        <taxon>Pseudomonadota</taxon>
        <taxon>Betaproteobacteria</taxon>
        <taxon>Burkholderiales</taxon>
        <taxon>Burkholderiaceae</taxon>
        <taxon>Cupriavidus</taxon>
    </lineage>
</organism>
<protein>
    <recommendedName>
        <fullName evidence="3">ATP-binding protein</fullName>
    </recommendedName>
</protein>
<evidence type="ECO:0008006" key="3">
    <source>
        <dbReference type="Google" id="ProtNLM"/>
    </source>
</evidence>
<keyword evidence="2" id="KW-1185">Reference proteome</keyword>
<sequence length="244" mass="26070">MWTAIQRLLGRKAAQRASGPSAQTVAGVLRDWPYDTAPLVLVAGSAGTGKSTLVRDGLARLAAPARSTLAVAQDVPTDFWVQAEAGSPWLATHRYDYHTHLWQATASEAGQALLQGIALDALDAAIARNARHLVLDYLGLQGAALQAFCRRAREAAPGLGLIVVEQELARLAPVLPEVDALVLFPSWEWPLALPAWASEADAGTPITRHELLASGHGPLRCYRRVQGRDRPRAGHPVPEAPATS</sequence>
<proteinExistence type="predicted"/>
<comment type="caution">
    <text evidence="1">The sequence shown here is derived from an EMBL/GenBank/DDBJ whole genome shotgun (WGS) entry which is preliminary data.</text>
</comment>
<dbReference type="Proteomes" id="UP000706525">
    <property type="component" value="Unassembled WGS sequence"/>
</dbReference>
<name>A0ABN7ZH06_9BURK</name>
<dbReference type="InterPro" id="IPR027417">
    <property type="entry name" value="P-loop_NTPase"/>
</dbReference>
<reference evidence="1 2" key="1">
    <citation type="submission" date="2021-08" db="EMBL/GenBank/DDBJ databases">
        <authorList>
            <person name="Peeters C."/>
        </authorList>
    </citation>
    <scope>NUCLEOTIDE SEQUENCE [LARGE SCALE GENOMIC DNA]</scope>
    <source>
        <strain evidence="1 2">LMG 32289</strain>
    </source>
</reference>
<dbReference type="RefSeq" id="WP_223994325.1">
    <property type="nucleotide sequence ID" value="NZ_CAJZAG010000012.1"/>
</dbReference>
<gene>
    <name evidence="1" type="ORF">LMG32289_05632</name>
</gene>
<dbReference type="EMBL" id="CAJZAG010000012">
    <property type="protein sequence ID" value="CAG9184478.1"/>
    <property type="molecule type" value="Genomic_DNA"/>
</dbReference>
<evidence type="ECO:0000313" key="2">
    <source>
        <dbReference type="Proteomes" id="UP000706525"/>
    </source>
</evidence>
<accession>A0ABN7ZH06</accession>